<dbReference type="CDD" id="cd22271">
    <property type="entry name" value="DPBB_EXP_N-like"/>
    <property type="match status" value="1"/>
</dbReference>
<keyword evidence="1 3" id="KW-0732">Signal</keyword>
<accession>A0A4P9VYG4</accession>
<feature type="region of interest" description="Disordered" evidence="2">
    <location>
        <begin position="154"/>
        <end position="176"/>
    </location>
</feature>
<dbReference type="Proteomes" id="UP000269721">
    <property type="component" value="Unassembled WGS sequence"/>
</dbReference>
<dbReference type="Gene3D" id="2.40.40.10">
    <property type="entry name" value="RlpA-like domain"/>
    <property type="match status" value="1"/>
</dbReference>
<dbReference type="InterPro" id="IPR051477">
    <property type="entry name" value="Expansin_CellWall"/>
</dbReference>
<proteinExistence type="predicted"/>
<dbReference type="SUPFAM" id="SSF50685">
    <property type="entry name" value="Barwin-like endoglucanases"/>
    <property type="match status" value="1"/>
</dbReference>
<dbReference type="PANTHER" id="PTHR31836">
    <property type="match status" value="1"/>
</dbReference>
<evidence type="ECO:0000256" key="1">
    <source>
        <dbReference type="ARBA" id="ARBA00022729"/>
    </source>
</evidence>
<dbReference type="AlphaFoldDB" id="A0A4P9VYG4"/>
<gene>
    <name evidence="4" type="ORF">BDK51DRAFT_25910</name>
</gene>
<dbReference type="EMBL" id="ML002038">
    <property type="protein sequence ID" value="RKO82826.1"/>
    <property type="molecule type" value="Genomic_DNA"/>
</dbReference>
<feature type="compositionally biased region" description="Gly residues" evidence="2">
    <location>
        <begin position="154"/>
        <end position="173"/>
    </location>
</feature>
<evidence type="ECO:0000313" key="5">
    <source>
        <dbReference type="Proteomes" id="UP000269721"/>
    </source>
</evidence>
<name>A0A4P9VYG4_9FUNG</name>
<dbReference type="PANTHER" id="PTHR31836:SF28">
    <property type="entry name" value="SRCR DOMAIN-CONTAINING PROTEIN-RELATED"/>
    <property type="match status" value="1"/>
</dbReference>
<protein>
    <recommendedName>
        <fullName evidence="6">RlpA-like double-psi beta-barrel-protein domain-containing protein-containing protein</fullName>
    </recommendedName>
</protein>
<evidence type="ECO:0008006" key="6">
    <source>
        <dbReference type="Google" id="ProtNLM"/>
    </source>
</evidence>
<keyword evidence="5" id="KW-1185">Reference proteome</keyword>
<evidence type="ECO:0000256" key="2">
    <source>
        <dbReference type="SAM" id="MobiDB-lite"/>
    </source>
</evidence>
<evidence type="ECO:0000313" key="4">
    <source>
        <dbReference type="EMBL" id="RKO82826.1"/>
    </source>
</evidence>
<feature type="chain" id="PRO_5020223333" description="RlpA-like double-psi beta-barrel-protein domain-containing protein-containing protein" evidence="3">
    <location>
        <begin position="20"/>
        <end position="201"/>
    </location>
</feature>
<organism evidence="4 5">
    <name type="scientific">Blyttiomyces helicus</name>
    <dbReference type="NCBI Taxonomy" id="388810"/>
    <lineage>
        <taxon>Eukaryota</taxon>
        <taxon>Fungi</taxon>
        <taxon>Fungi incertae sedis</taxon>
        <taxon>Chytridiomycota</taxon>
        <taxon>Chytridiomycota incertae sedis</taxon>
        <taxon>Chytridiomycetes</taxon>
        <taxon>Chytridiomycetes incertae sedis</taxon>
        <taxon>Blyttiomyces</taxon>
    </lineage>
</organism>
<dbReference type="OrthoDB" id="623670at2759"/>
<evidence type="ECO:0000256" key="3">
    <source>
        <dbReference type="SAM" id="SignalP"/>
    </source>
</evidence>
<feature type="signal peptide" evidence="3">
    <location>
        <begin position="1"/>
        <end position="19"/>
    </location>
</feature>
<dbReference type="InterPro" id="IPR036908">
    <property type="entry name" value="RlpA-like_sf"/>
</dbReference>
<sequence length="201" mass="20456">MHLNHLIVSLALLSACTLARPVTRVSTTSKATSNISRRDESGVGRLTYYGVDGDPSPQESLGSCGIPLNQVSGNFAAMNQDQMQDSFCGTCVEISLNGLSTIVQIVDTCPGCPLGALDININSFGDLVGGVGQARQLGVVDGASWQMVDCNGGSGGGNNGSNGKGSSNGGNGGIAHDLHPSPLPCSHLPGARSLVPLQLPL</sequence>
<reference evidence="5" key="1">
    <citation type="journal article" date="2018" name="Nat. Microbiol.">
        <title>Leveraging single-cell genomics to expand the fungal tree of life.</title>
        <authorList>
            <person name="Ahrendt S.R."/>
            <person name="Quandt C.A."/>
            <person name="Ciobanu D."/>
            <person name="Clum A."/>
            <person name="Salamov A."/>
            <person name="Andreopoulos B."/>
            <person name="Cheng J.F."/>
            <person name="Woyke T."/>
            <person name="Pelin A."/>
            <person name="Henrissat B."/>
            <person name="Reynolds N.K."/>
            <person name="Benny G.L."/>
            <person name="Smith M.E."/>
            <person name="James T.Y."/>
            <person name="Grigoriev I.V."/>
        </authorList>
    </citation>
    <scope>NUCLEOTIDE SEQUENCE [LARGE SCALE GENOMIC DNA]</scope>
</reference>